<name>A0AAE1E304_9GAST</name>
<keyword evidence="1" id="KW-0371">Homeobox</keyword>
<dbReference type="InterPro" id="IPR001356">
    <property type="entry name" value="HD"/>
</dbReference>
<feature type="domain" description="Homeobox" evidence="2">
    <location>
        <begin position="61"/>
        <end position="73"/>
    </location>
</feature>
<sequence length="121" mass="13610">MPLAYSSLSLIIDQVALFSADRCDIIVMSRHDIQEGCGPAGSVALTALMLRLDYLLKASCVWFQNRRAKWRKRSKPFQQHPVASSYAVSCPFGWSPVAVFVSSPSSFDYCLGYIWKNFYSS</sequence>
<evidence type="ECO:0000259" key="2">
    <source>
        <dbReference type="PROSITE" id="PS50071"/>
    </source>
</evidence>
<dbReference type="Proteomes" id="UP001283361">
    <property type="component" value="Unassembled WGS sequence"/>
</dbReference>
<dbReference type="GO" id="GO:0003677">
    <property type="term" value="F:DNA binding"/>
    <property type="evidence" value="ECO:0007669"/>
    <property type="project" value="UniProtKB-UniRule"/>
</dbReference>
<organism evidence="3 4">
    <name type="scientific">Elysia crispata</name>
    <name type="common">lettuce slug</name>
    <dbReference type="NCBI Taxonomy" id="231223"/>
    <lineage>
        <taxon>Eukaryota</taxon>
        <taxon>Metazoa</taxon>
        <taxon>Spiralia</taxon>
        <taxon>Lophotrochozoa</taxon>
        <taxon>Mollusca</taxon>
        <taxon>Gastropoda</taxon>
        <taxon>Heterobranchia</taxon>
        <taxon>Euthyneura</taxon>
        <taxon>Panpulmonata</taxon>
        <taxon>Sacoglossa</taxon>
        <taxon>Placobranchoidea</taxon>
        <taxon>Plakobranchidae</taxon>
        <taxon>Elysia</taxon>
    </lineage>
</organism>
<dbReference type="PROSITE" id="PS50071">
    <property type="entry name" value="HOMEOBOX_2"/>
    <property type="match status" value="1"/>
</dbReference>
<gene>
    <name evidence="3" type="ORF">RRG08_058022</name>
</gene>
<accession>A0AAE1E304</accession>
<dbReference type="GO" id="GO:0005634">
    <property type="term" value="C:nucleus"/>
    <property type="evidence" value="ECO:0007669"/>
    <property type="project" value="UniProtKB-SubCell"/>
</dbReference>
<dbReference type="CDD" id="cd00086">
    <property type="entry name" value="homeodomain"/>
    <property type="match status" value="1"/>
</dbReference>
<dbReference type="SUPFAM" id="SSF46689">
    <property type="entry name" value="Homeodomain-like"/>
    <property type="match status" value="1"/>
</dbReference>
<proteinExistence type="predicted"/>
<dbReference type="InterPro" id="IPR009057">
    <property type="entry name" value="Homeodomain-like_sf"/>
</dbReference>
<dbReference type="AlphaFoldDB" id="A0AAE1E304"/>
<feature type="DNA-binding region" description="Homeobox" evidence="1">
    <location>
        <begin position="63"/>
        <end position="74"/>
    </location>
</feature>
<keyword evidence="4" id="KW-1185">Reference proteome</keyword>
<reference evidence="3" key="1">
    <citation type="journal article" date="2023" name="G3 (Bethesda)">
        <title>A reference genome for the long-term kleptoplast-retaining sea slug Elysia crispata morphotype clarki.</title>
        <authorList>
            <person name="Eastman K.E."/>
            <person name="Pendleton A.L."/>
            <person name="Shaikh M.A."/>
            <person name="Suttiyut T."/>
            <person name="Ogas R."/>
            <person name="Tomko P."/>
            <person name="Gavelis G."/>
            <person name="Widhalm J.R."/>
            <person name="Wisecaver J.H."/>
        </authorList>
    </citation>
    <scope>NUCLEOTIDE SEQUENCE</scope>
    <source>
        <strain evidence="3">ECLA1</strain>
    </source>
</reference>
<dbReference type="Gene3D" id="1.10.10.60">
    <property type="entry name" value="Homeodomain-like"/>
    <property type="match status" value="1"/>
</dbReference>
<evidence type="ECO:0000313" key="3">
    <source>
        <dbReference type="EMBL" id="KAK3791640.1"/>
    </source>
</evidence>
<keyword evidence="1" id="KW-0238">DNA-binding</keyword>
<keyword evidence="1" id="KW-0539">Nucleus</keyword>
<dbReference type="EMBL" id="JAWDGP010001464">
    <property type="protein sequence ID" value="KAK3791640.1"/>
    <property type="molecule type" value="Genomic_DNA"/>
</dbReference>
<comment type="caution">
    <text evidence="3">The sequence shown here is derived from an EMBL/GenBank/DDBJ whole genome shotgun (WGS) entry which is preliminary data.</text>
</comment>
<comment type="subcellular location">
    <subcellularLocation>
        <location evidence="1">Nucleus</location>
    </subcellularLocation>
</comment>
<evidence type="ECO:0000313" key="4">
    <source>
        <dbReference type="Proteomes" id="UP001283361"/>
    </source>
</evidence>
<protein>
    <recommendedName>
        <fullName evidence="2">Homeobox domain-containing protein</fullName>
    </recommendedName>
</protein>
<evidence type="ECO:0000256" key="1">
    <source>
        <dbReference type="PROSITE-ProRule" id="PRU00108"/>
    </source>
</evidence>